<reference evidence="2" key="1">
    <citation type="journal article" date="2019" name="Int. J. Syst. Evol. Microbiol.">
        <title>The Global Catalogue of Microorganisms (GCM) 10K type strain sequencing project: providing services to taxonomists for standard genome sequencing and annotation.</title>
        <authorList>
            <consortium name="The Broad Institute Genomics Platform"/>
            <consortium name="The Broad Institute Genome Sequencing Center for Infectious Disease"/>
            <person name="Wu L."/>
            <person name="Ma J."/>
        </authorList>
    </citation>
    <scope>NUCLEOTIDE SEQUENCE [LARGE SCALE GENOMIC DNA]</scope>
    <source>
        <strain evidence="2">CCUG 60527</strain>
    </source>
</reference>
<evidence type="ECO:0000313" key="2">
    <source>
        <dbReference type="Proteomes" id="UP001597062"/>
    </source>
</evidence>
<evidence type="ECO:0000313" key="1">
    <source>
        <dbReference type="EMBL" id="MFD0993493.1"/>
    </source>
</evidence>
<dbReference type="Proteomes" id="UP001597062">
    <property type="component" value="Unassembled WGS sequence"/>
</dbReference>
<comment type="caution">
    <text evidence="1">The sequence shown here is derived from an EMBL/GenBank/DDBJ whole genome shotgun (WGS) entry which is preliminary data.</text>
</comment>
<dbReference type="RefSeq" id="WP_386107804.1">
    <property type="nucleotide sequence ID" value="NZ_JBHTJR010000047.1"/>
</dbReference>
<dbReference type="InterPro" id="IPR025631">
    <property type="entry name" value="Porin_10"/>
</dbReference>
<dbReference type="Pfam" id="PF14121">
    <property type="entry name" value="Porin_10"/>
    <property type="match status" value="1"/>
</dbReference>
<proteinExistence type="predicted"/>
<protein>
    <submittedName>
        <fullName evidence="1">Porin</fullName>
    </submittedName>
</protein>
<organism evidence="1 2">
    <name type="scientific">Tenacibaculum geojense</name>
    <dbReference type="NCBI Taxonomy" id="915352"/>
    <lineage>
        <taxon>Bacteria</taxon>
        <taxon>Pseudomonadati</taxon>
        <taxon>Bacteroidota</taxon>
        <taxon>Flavobacteriia</taxon>
        <taxon>Flavobacteriales</taxon>
        <taxon>Flavobacteriaceae</taxon>
        <taxon>Tenacibaculum</taxon>
    </lineage>
</organism>
<gene>
    <name evidence="1" type="ORF">ACFQ1U_09790</name>
</gene>
<dbReference type="EMBL" id="JBHTJR010000047">
    <property type="protein sequence ID" value="MFD0993493.1"/>
    <property type="molecule type" value="Genomic_DNA"/>
</dbReference>
<accession>A0ABW3JSK8</accession>
<sequence>MKNFFGLLFFLTIPVIGFSQIKTLDRSFKSGGFSNKRNDSLPSGEINVTLSGKTKYTDYKIISFKKDTSYVDTTLTLQKHYKFNFRRKDNFGLLPFHNQGQTFTSLTYDFSESSQFPDIGFRGKHFNFMRTEDINYYQVPTPTTEILYRTGMEQGQVLDALFTVNFNKRLNASIAYRGLRSLGQYRRSLASTGNFSTTVSYTTPKNQYSIRTHIATQDFFNEESGGLTTVALDNFSNGDPNFDDRARLDVNLSDAENNLETFRMYVDHNFQLFSSKDSTNQKNFSNLKLGHELTIENKDYNFTESSLNNDFFGDAYTTTGNTNETTKYSLTNNQAYLEFNSKYILGRFKAKANYTNVSYGYDELINLSSGIDNIKLQGNAIGIGAEWKGAIGNFAVNADAMVTPGSGHLAGNHLYGEALYKKDSVFTLKGRLQLSSKAPDFTYQLFQSRYNAYNWNNNFENIGTRNLGFDFNSKWGNASLDFTNIDDFVYFNEDAQPVQYNNGVTYLKVKVQKEFKFFKNFAFDNSILYQNVSSGSEVFRVPELVSRNTLYYTGEWFRGKPLMVQIGGTLNYFSKYKMNAYDPLLAGFKLQNNREIGYPSIDLFFNARVRRTRIFFKIDNVTSNFTSNFYYSAPNYPYRDMVIRFGVVWNWFI</sequence>
<keyword evidence="2" id="KW-1185">Reference proteome</keyword>
<name>A0ABW3JSK8_9FLAO</name>